<feature type="domain" description="HTH cro/C1-type" evidence="1">
    <location>
        <begin position="18"/>
        <end position="64"/>
    </location>
</feature>
<dbReference type="GO" id="GO:0003677">
    <property type="term" value="F:DNA binding"/>
    <property type="evidence" value="ECO:0007669"/>
    <property type="project" value="InterPro"/>
</dbReference>
<dbReference type="OrthoDB" id="513181at2"/>
<dbReference type="CDD" id="cd00093">
    <property type="entry name" value="HTH_XRE"/>
    <property type="match status" value="1"/>
</dbReference>
<evidence type="ECO:0000313" key="2">
    <source>
        <dbReference type="EMBL" id="RKQ35011.1"/>
    </source>
</evidence>
<dbReference type="SMART" id="SM00530">
    <property type="entry name" value="HTH_XRE"/>
    <property type="match status" value="1"/>
</dbReference>
<dbReference type="Pfam" id="PF01381">
    <property type="entry name" value="HTH_3"/>
    <property type="match status" value="1"/>
</dbReference>
<name>A0A495A5F5_9MICC</name>
<dbReference type="AlphaFoldDB" id="A0A495A5F5"/>
<dbReference type="RefSeq" id="WP_110919913.1">
    <property type="nucleotide sequence ID" value="NZ_PNJG02000002.1"/>
</dbReference>
<dbReference type="EMBL" id="PNJG02000002">
    <property type="protein sequence ID" value="RKQ35011.1"/>
    <property type="molecule type" value="Genomic_DNA"/>
</dbReference>
<evidence type="ECO:0000259" key="1">
    <source>
        <dbReference type="PROSITE" id="PS50943"/>
    </source>
</evidence>
<keyword evidence="3" id="KW-1185">Reference proteome</keyword>
<accession>A0A495A5F5</accession>
<dbReference type="Gene3D" id="1.10.260.40">
    <property type="entry name" value="lambda repressor-like DNA-binding domains"/>
    <property type="match status" value="1"/>
</dbReference>
<dbReference type="InterPro" id="IPR001387">
    <property type="entry name" value="Cro/C1-type_HTH"/>
</dbReference>
<organism evidence="2 3">
    <name type="scientific">Kocuria tytonis</name>
    <dbReference type="NCBI Taxonomy" id="2054280"/>
    <lineage>
        <taxon>Bacteria</taxon>
        <taxon>Bacillati</taxon>
        <taxon>Actinomycetota</taxon>
        <taxon>Actinomycetes</taxon>
        <taxon>Micrococcales</taxon>
        <taxon>Micrococcaceae</taxon>
        <taxon>Kocuria</taxon>
    </lineage>
</organism>
<protein>
    <submittedName>
        <fullName evidence="2">XRE family transcriptional regulator</fullName>
    </submittedName>
</protein>
<proteinExistence type="predicted"/>
<sequence>MPSPSVGQLVGAALESSNMSQRSVADETGIAQAAISRIINGTRQAKTTELMLIAQATGHTYAQLTGGGIAEDQISWAARSTDGSGMAAMKKAVMDFMDLDAYLTDQAISTSV</sequence>
<reference evidence="2 3" key="1">
    <citation type="submission" date="2018-10" db="EMBL/GenBank/DDBJ databases">
        <title>Kocuria tytouropygialis sp. nov., isolated from the uropygial gland of an American barn owl (Tyto furcata).</title>
        <authorList>
            <person name="Braun M.S."/>
            <person name="Wang E."/>
            <person name="Zimmermann S."/>
            <person name="Wagner H."/>
            <person name="Wink M."/>
        </authorList>
    </citation>
    <scope>NUCLEOTIDE SEQUENCE [LARGE SCALE GENOMIC DNA]</scope>
    <source>
        <strain evidence="2 3">442</strain>
    </source>
</reference>
<dbReference type="Proteomes" id="UP000249516">
    <property type="component" value="Unassembled WGS sequence"/>
</dbReference>
<evidence type="ECO:0000313" key="3">
    <source>
        <dbReference type="Proteomes" id="UP000249516"/>
    </source>
</evidence>
<gene>
    <name evidence="2" type="ORF">C1C97_006960</name>
</gene>
<dbReference type="InterPro" id="IPR010982">
    <property type="entry name" value="Lambda_DNA-bd_dom_sf"/>
</dbReference>
<comment type="caution">
    <text evidence="2">The sequence shown here is derived from an EMBL/GenBank/DDBJ whole genome shotgun (WGS) entry which is preliminary data.</text>
</comment>
<dbReference type="PROSITE" id="PS50943">
    <property type="entry name" value="HTH_CROC1"/>
    <property type="match status" value="1"/>
</dbReference>
<dbReference type="SUPFAM" id="SSF47413">
    <property type="entry name" value="lambda repressor-like DNA-binding domains"/>
    <property type="match status" value="1"/>
</dbReference>